<comment type="caution">
    <text evidence="1">The sequence shown here is derived from an EMBL/GenBank/DDBJ whole genome shotgun (WGS) entry which is preliminary data.</text>
</comment>
<name>A0A9N8Z1G8_9GLOM</name>
<keyword evidence="2" id="KW-1185">Reference proteome</keyword>
<accession>A0A9N8Z1G8</accession>
<organism evidence="1 2">
    <name type="scientific">Racocetra fulgida</name>
    <dbReference type="NCBI Taxonomy" id="60492"/>
    <lineage>
        <taxon>Eukaryota</taxon>
        <taxon>Fungi</taxon>
        <taxon>Fungi incertae sedis</taxon>
        <taxon>Mucoromycota</taxon>
        <taxon>Glomeromycotina</taxon>
        <taxon>Glomeromycetes</taxon>
        <taxon>Diversisporales</taxon>
        <taxon>Gigasporaceae</taxon>
        <taxon>Racocetra</taxon>
    </lineage>
</organism>
<dbReference type="AlphaFoldDB" id="A0A9N8Z1G8"/>
<dbReference type="Proteomes" id="UP000789396">
    <property type="component" value="Unassembled WGS sequence"/>
</dbReference>
<reference evidence="1" key="1">
    <citation type="submission" date="2021-06" db="EMBL/GenBank/DDBJ databases">
        <authorList>
            <person name="Kallberg Y."/>
            <person name="Tangrot J."/>
            <person name="Rosling A."/>
        </authorList>
    </citation>
    <scope>NUCLEOTIDE SEQUENCE</scope>
    <source>
        <strain evidence="1">IN212</strain>
    </source>
</reference>
<dbReference type="EMBL" id="CAJVPZ010000276">
    <property type="protein sequence ID" value="CAG8459635.1"/>
    <property type="molecule type" value="Genomic_DNA"/>
</dbReference>
<dbReference type="OrthoDB" id="10359113at2759"/>
<protein>
    <submittedName>
        <fullName evidence="1">18142_t:CDS:1</fullName>
    </submittedName>
</protein>
<gene>
    <name evidence="1" type="ORF">RFULGI_LOCUS623</name>
</gene>
<sequence length="93" mass="10795">MIKKIHTNKSHKKIKNQVLVHNLELPIVLIEYIRPYLSTQEVIESLDYLDNDNHQVQLSNSNFIEDFSILPSVCPSSQSTEVFDLREVLSDIE</sequence>
<evidence type="ECO:0000313" key="2">
    <source>
        <dbReference type="Proteomes" id="UP000789396"/>
    </source>
</evidence>
<evidence type="ECO:0000313" key="1">
    <source>
        <dbReference type="EMBL" id="CAG8459635.1"/>
    </source>
</evidence>
<proteinExistence type="predicted"/>